<feature type="compositionally biased region" description="Basic and acidic residues" evidence="1">
    <location>
        <begin position="57"/>
        <end position="66"/>
    </location>
</feature>
<dbReference type="AlphaFoldDB" id="A0A177EW48"/>
<sequence length="214" mass="24484">MRFQEASTGMKVWMDRKAHHAAAPQLHLLHELDPSRASDAHPVDGKGRRRRTWAQPARHEQADYKHNHEHGRRRAQQQQCGEHVNYALSEKVATYPIETIRSTPVLDRPRRVGQEGVEAGVFNPMTTLVYYDGHVETNFYDNSELSVISTMMMNIRYLPGDQRLRDQMYGYGTGVSGGKVLYARTTASVSGHQRRYGRIQRLLGGQDKVRTYGH</sequence>
<evidence type="ECO:0000313" key="3">
    <source>
        <dbReference type="Proteomes" id="UP000077002"/>
    </source>
</evidence>
<feature type="compositionally biased region" description="Basic and acidic residues" evidence="1">
    <location>
        <begin position="32"/>
        <end position="46"/>
    </location>
</feature>
<feature type="region of interest" description="Disordered" evidence="1">
    <location>
        <begin position="32"/>
        <end position="79"/>
    </location>
</feature>
<protein>
    <submittedName>
        <fullName evidence="2">Uncharacterized protein</fullName>
    </submittedName>
</protein>
<accession>A0A177EW48</accession>
<dbReference type="RefSeq" id="XP_022508219.1">
    <property type="nucleotide sequence ID" value="XM_022659442.1"/>
</dbReference>
<proteinExistence type="predicted"/>
<name>A0A177EW48_9EURO</name>
<keyword evidence="3" id="KW-1185">Reference proteome</keyword>
<comment type="caution">
    <text evidence="2">The sequence shown here is derived from an EMBL/GenBank/DDBJ whole genome shotgun (WGS) entry which is preliminary data.</text>
</comment>
<reference evidence="2 3" key="1">
    <citation type="submission" date="2016-03" db="EMBL/GenBank/DDBJ databases">
        <title>Draft genome sequence of the Fonsecaea monophora CBS 269.37.</title>
        <authorList>
            <person name="Bombassaro A."/>
            <person name="Vinicius W.A."/>
            <person name="De Hoog S."/>
            <person name="Sun J."/>
            <person name="Souza E.M."/>
            <person name="Raittz R.T."/>
            <person name="Costa F."/>
            <person name="Leao A.C."/>
            <person name="Tadra-Sfeir M.Z."/>
            <person name="Baura V."/>
            <person name="Balsanelli E."/>
            <person name="Pedrosa F.O."/>
            <person name="Moreno L.F."/>
            <person name="Steffens M.B."/>
            <person name="Xi L."/>
            <person name="Bocca A.L."/>
            <person name="Felipe M.S."/>
            <person name="Teixeira M."/>
            <person name="Telles Filho F.Q."/>
            <person name="Azevedo C.M."/>
            <person name="Gomes R."/>
            <person name="Vicente V.A."/>
        </authorList>
    </citation>
    <scope>NUCLEOTIDE SEQUENCE [LARGE SCALE GENOMIC DNA]</scope>
    <source>
        <strain evidence="2 3">CBS 269.37</strain>
    </source>
</reference>
<evidence type="ECO:0000256" key="1">
    <source>
        <dbReference type="SAM" id="MobiDB-lite"/>
    </source>
</evidence>
<gene>
    <name evidence="2" type="ORF">AYO21_09509</name>
</gene>
<dbReference type="Proteomes" id="UP000077002">
    <property type="component" value="Unassembled WGS sequence"/>
</dbReference>
<evidence type="ECO:0000313" key="2">
    <source>
        <dbReference type="EMBL" id="OAG36267.1"/>
    </source>
</evidence>
<dbReference type="GeneID" id="34604642"/>
<dbReference type="EMBL" id="LVKK01000095">
    <property type="protein sequence ID" value="OAG36267.1"/>
    <property type="molecule type" value="Genomic_DNA"/>
</dbReference>
<organism evidence="2 3">
    <name type="scientific">Fonsecaea monophora</name>
    <dbReference type="NCBI Taxonomy" id="254056"/>
    <lineage>
        <taxon>Eukaryota</taxon>
        <taxon>Fungi</taxon>
        <taxon>Dikarya</taxon>
        <taxon>Ascomycota</taxon>
        <taxon>Pezizomycotina</taxon>
        <taxon>Eurotiomycetes</taxon>
        <taxon>Chaetothyriomycetidae</taxon>
        <taxon>Chaetothyriales</taxon>
        <taxon>Herpotrichiellaceae</taxon>
        <taxon>Fonsecaea</taxon>
    </lineage>
</organism>